<feature type="disulfide bond" evidence="7">
    <location>
        <begin position="80"/>
        <end position="95"/>
    </location>
</feature>
<evidence type="ECO:0000256" key="3">
    <source>
        <dbReference type="ARBA" id="ARBA00022737"/>
    </source>
</evidence>
<keyword evidence="11" id="KW-1185">Reference proteome</keyword>
<reference evidence="10" key="1">
    <citation type="submission" date="2021-06" db="EMBL/GenBank/DDBJ databases">
        <authorList>
            <person name="Hodson N. C."/>
            <person name="Mongue J. A."/>
            <person name="Jaron S. K."/>
        </authorList>
    </citation>
    <scope>NUCLEOTIDE SEQUENCE</scope>
</reference>
<comment type="caution">
    <text evidence="10">The sequence shown here is derived from an EMBL/GenBank/DDBJ whole genome shotgun (WGS) entry which is preliminary data.</text>
</comment>
<evidence type="ECO:0000256" key="1">
    <source>
        <dbReference type="ARBA" id="ARBA00022692"/>
    </source>
</evidence>
<organism evidence="10 11">
    <name type="scientific">Allacma fusca</name>
    <dbReference type="NCBI Taxonomy" id="39272"/>
    <lineage>
        <taxon>Eukaryota</taxon>
        <taxon>Metazoa</taxon>
        <taxon>Ecdysozoa</taxon>
        <taxon>Arthropoda</taxon>
        <taxon>Hexapoda</taxon>
        <taxon>Collembola</taxon>
        <taxon>Symphypleona</taxon>
        <taxon>Sminthuridae</taxon>
        <taxon>Allacma</taxon>
    </lineage>
</organism>
<keyword evidence="3" id="KW-0677">Repeat</keyword>
<evidence type="ECO:0000313" key="10">
    <source>
        <dbReference type="EMBL" id="CAG7730675.1"/>
    </source>
</evidence>
<dbReference type="PROSITE" id="PS50068">
    <property type="entry name" value="LDLRA_2"/>
    <property type="match status" value="4"/>
</dbReference>
<dbReference type="PANTHER" id="PTHR22722">
    <property type="entry name" value="LOW-DENSITY LIPOPROTEIN RECEPTOR-RELATED PROTEIN 2-RELATED"/>
    <property type="match status" value="1"/>
</dbReference>
<keyword evidence="2 9" id="KW-0732">Signal</keyword>
<evidence type="ECO:0000256" key="6">
    <source>
        <dbReference type="ARBA" id="ARBA00023180"/>
    </source>
</evidence>
<dbReference type="CDD" id="cd00112">
    <property type="entry name" value="LDLa"/>
    <property type="match status" value="3"/>
</dbReference>
<evidence type="ECO:0008006" key="12">
    <source>
        <dbReference type="Google" id="ProtNLM"/>
    </source>
</evidence>
<accession>A0A8J2KRA3</accession>
<evidence type="ECO:0000313" key="11">
    <source>
        <dbReference type="Proteomes" id="UP000708208"/>
    </source>
</evidence>
<evidence type="ECO:0000256" key="8">
    <source>
        <dbReference type="SAM" id="MobiDB-lite"/>
    </source>
</evidence>
<evidence type="ECO:0000256" key="5">
    <source>
        <dbReference type="ARBA" id="ARBA00023157"/>
    </source>
</evidence>
<sequence>MKLLALCIALFLVAQGYAQSCDEGWVHCEGTEDECVREEYLCDGVYIDCSNGWDETGCPCPPGMILCPNSTVCIYEDWKCDQDKDCPGGEDEEGCPPCSGFECESGRCIPGSWECDGEWDCENDESNCTCTPTEFRCDDGLCIPGSWECDDYPDCRDRSDEGNCTMVAKHGEPTKIAQMTKDKSRRNQKKIREQKTLSSCPKRMSSHRLY</sequence>
<feature type="region of interest" description="Disordered" evidence="8">
    <location>
        <begin position="175"/>
        <end position="210"/>
    </location>
</feature>
<feature type="disulfide bond" evidence="7">
    <location>
        <begin position="103"/>
        <end position="121"/>
    </location>
</feature>
<dbReference type="InterPro" id="IPR023415">
    <property type="entry name" value="LDLR_class-A_CS"/>
</dbReference>
<dbReference type="InterPro" id="IPR051221">
    <property type="entry name" value="LDLR-related"/>
</dbReference>
<dbReference type="Pfam" id="PF00057">
    <property type="entry name" value="Ldl_recept_a"/>
    <property type="match status" value="3"/>
</dbReference>
<feature type="disulfide bond" evidence="7">
    <location>
        <begin position="115"/>
        <end position="130"/>
    </location>
</feature>
<feature type="disulfide bond" evidence="7">
    <location>
        <begin position="130"/>
        <end position="142"/>
    </location>
</feature>
<evidence type="ECO:0000256" key="9">
    <source>
        <dbReference type="SAM" id="SignalP"/>
    </source>
</evidence>
<gene>
    <name evidence="10" type="ORF">AFUS01_LOCUS19299</name>
</gene>
<dbReference type="PANTHER" id="PTHR22722:SF5">
    <property type="entry name" value="LOW-DENSITY LIPOPROTEIN RECEPTOR-RELATED PROTEIN 1B"/>
    <property type="match status" value="1"/>
</dbReference>
<dbReference type="OrthoDB" id="664115at2759"/>
<evidence type="ECO:0000256" key="2">
    <source>
        <dbReference type="ARBA" id="ARBA00022729"/>
    </source>
</evidence>
<dbReference type="GO" id="GO:0005041">
    <property type="term" value="F:low-density lipoprotein particle receptor activity"/>
    <property type="evidence" value="ECO:0007669"/>
    <property type="project" value="TreeGrafter"/>
</dbReference>
<feature type="signal peptide" evidence="9">
    <location>
        <begin position="1"/>
        <end position="18"/>
    </location>
</feature>
<dbReference type="InterPro" id="IPR002172">
    <property type="entry name" value="LDrepeatLR_classA_rpt"/>
</dbReference>
<keyword evidence="5 7" id="KW-1015">Disulfide bond</keyword>
<dbReference type="GO" id="GO:0005886">
    <property type="term" value="C:plasma membrane"/>
    <property type="evidence" value="ECO:0007669"/>
    <property type="project" value="TreeGrafter"/>
</dbReference>
<feature type="chain" id="PRO_5035196971" description="Vitellogenin receptor" evidence="9">
    <location>
        <begin position="19"/>
        <end position="210"/>
    </location>
</feature>
<evidence type="ECO:0000256" key="4">
    <source>
        <dbReference type="ARBA" id="ARBA00022989"/>
    </source>
</evidence>
<proteinExistence type="predicted"/>
<protein>
    <recommendedName>
        <fullName evidence="12">Vitellogenin receptor</fullName>
    </recommendedName>
</protein>
<name>A0A8J2KRA3_9HEXA</name>
<dbReference type="AlphaFoldDB" id="A0A8J2KRA3"/>
<dbReference type="PROSITE" id="PS01209">
    <property type="entry name" value="LDLRA_1"/>
    <property type="match status" value="1"/>
</dbReference>
<evidence type="ECO:0000256" key="7">
    <source>
        <dbReference type="PROSITE-ProRule" id="PRU00124"/>
    </source>
</evidence>
<feature type="disulfide bond" evidence="7">
    <location>
        <begin position="137"/>
        <end position="155"/>
    </location>
</feature>
<keyword evidence="6" id="KW-0325">Glycoprotein</keyword>
<dbReference type="Proteomes" id="UP000708208">
    <property type="component" value="Unassembled WGS sequence"/>
</dbReference>
<keyword evidence="4" id="KW-1133">Transmembrane helix</keyword>
<dbReference type="GO" id="GO:0043235">
    <property type="term" value="C:receptor complex"/>
    <property type="evidence" value="ECO:0007669"/>
    <property type="project" value="TreeGrafter"/>
</dbReference>
<dbReference type="FunFam" id="4.10.400.10:FF:000034">
    <property type="entry name" value="Low-density lipoprotein receptor-related protein 2"/>
    <property type="match status" value="1"/>
</dbReference>
<comment type="caution">
    <text evidence="7">Lacks conserved residue(s) required for the propagation of feature annotation.</text>
</comment>
<dbReference type="SMART" id="SM00192">
    <property type="entry name" value="LDLa"/>
    <property type="match status" value="4"/>
</dbReference>
<keyword evidence="4" id="KW-0472">Membrane</keyword>
<dbReference type="EMBL" id="CAJVCH010198052">
    <property type="protein sequence ID" value="CAG7730675.1"/>
    <property type="molecule type" value="Genomic_DNA"/>
</dbReference>
<feature type="disulfide bond" evidence="7">
    <location>
        <begin position="149"/>
        <end position="164"/>
    </location>
</feature>
<keyword evidence="1" id="KW-0812">Transmembrane</keyword>